<accession>A0AAU9J0I2</accession>
<dbReference type="GO" id="GO:0004674">
    <property type="term" value="F:protein serine/threonine kinase activity"/>
    <property type="evidence" value="ECO:0007669"/>
    <property type="project" value="UniProtKB-KW"/>
</dbReference>
<keyword evidence="5" id="KW-0418">Kinase</keyword>
<evidence type="ECO:0000256" key="10">
    <source>
        <dbReference type="PROSITE-ProRule" id="PRU10141"/>
    </source>
</evidence>
<dbReference type="FunFam" id="1.10.510.10:FF:000571">
    <property type="entry name" value="Maternal embryonic leucine zipper kinase"/>
    <property type="match status" value="1"/>
</dbReference>
<evidence type="ECO:0000256" key="12">
    <source>
        <dbReference type="SAM" id="MobiDB-lite"/>
    </source>
</evidence>
<comment type="subunit">
    <text evidence="1">Monomer.</text>
</comment>
<evidence type="ECO:0000256" key="7">
    <source>
        <dbReference type="PIRSR" id="PIRSR630616-1"/>
    </source>
</evidence>
<dbReference type="GO" id="GO:0005524">
    <property type="term" value="F:ATP binding"/>
    <property type="evidence" value="ECO:0007669"/>
    <property type="project" value="UniProtKB-UniRule"/>
</dbReference>
<dbReference type="Pfam" id="PF00069">
    <property type="entry name" value="Pkinase"/>
    <property type="match status" value="1"/>
</dbReference>
<dbReference type="InterPro" id="IPR000719">
    <property type="entry name" value="Prot_kinase_dom"/>
</dbReference>
<dbReference type="Gene3D" id="1.10.510.10">
    <property type="entry name" value="Transferase(Phosphotransferase) domain 1"/>
    <property type="match status" value="1"/>
</dbReference>
<dbReference type="InterPro" id="IPR008271">
    <property type="entry name" value="Ser/Thr_kinase_AS"/>
</dbReference>
<dbReference type="PANTHER" id="PTHR24350">
    <property type="entry name" value="SERINE/THREONINE-PROTEIN KINASE IAL-RELATED"/>
    <property type="match status" value="1"/>
</dbReference>
<evidence type="ECO:0000256" key="5">
    <source>
        <dbReference type="ARBA" id="ARBA00022777"/>
    </source>
</evidence>
<feature type="domain" description="Protein kinase" evidence="13">
    <location>
        <begin position="197"/>
        <end position="451"/>
    </location>
</feature>
<evidence type="ECO:0000256" key="4">
    <source>
        <dbReference type="ARBA" id="ARBA00022741"/>
    </source>
</evidence>
<dbReference type="EMBL" id="CAJZBQ010000021">
    <property type="protein sequence ID" value="CAG9318879.1"/>
    <property type="molecule type" value="Genomic_DNA"/>
</dbReference>
<organism evidence="14 15">
    <name type="scientific">Blepharisma stoltei</name>
    <dbReference type="NCBI Taxonomy" id="1481888"/>
    <lineage>
        <taxon>Eukaryota</taxon>
        <taxon>Sar</taxon>
        <taxon>Alveolata</taxon>
        <taxon>Ciliophora</taxon>
        <taxon>Postciliodesmatophora</taxon>
        <taxon>Heterotrichea</taxon>
        <taxon>Heterotrichida</taxon>
        <taxon>Blepharismidae</taxon>
        <taxon>Blepharisma</taxon>
    </lineage>
</organism>
<keyword evidence="6 8" id="KW-0067">ATP-binding</keyword>
<evidence type="ECO:0000313" key="14">
    <source>
        <dbReference type="EMBL" id="CAG9318879.1"/>
    </source>
</evidence>
<keyword evidence="2 11" id="KW-0723">Serine/threonine-protein kinase</keyword>
<keyword evidence="15" id="KW-1185">Reference proteome</keyword>
<dbReference type="CDD" id="cd14003">
    <property type="entry name" value="STKc_AMPK-like"/>
    <property type="match status" value="1"/>
</dbReference>
<evidence type="ECO:0000256" key="2">
    <source>
        <dbReference type="ARBA" id="ARBA00022527"/>
    </source>
</evidence>
<dbReference type="SUPFAM" id="SSF56112">
    <property type="entry name" value="Protein kinase-like (PK-like)"/>
    <property type="match status" value="1"/>
</dbReference>
<name>A0AAU9J0I2_9CILI</name>
<comment type="caution">
    <text evidence="14">The sequence shown here is derived from an EMBL/GenBank/DDBJ whole genome shotgun (WGS) entry which is preliminary data.</text>
</comment>
<keyword evidence="4 8" id="KW-0547">Nucleotide-binding</keyword>
<comment type="similarity">
    <text evidence="11">Belongs to the protein kinase superfamily.</text>
</comment>
<gene>
    <name evidence="14" type="ORF">BSTOLATCC_MIC22239</name>
</gene>
<feature type="active site" description="Proton acceptor" evidence="7">
    <location>
        <position position="322"/>
    </location>
</feature>
<proteinExistence type="inferred from homology"/>
<dbReference type="AlphaFoldDB" id="A0AAU9J0I2"/>
<evidence type="ECO:0000256" key="3">
    <source>
        <dbReference type="ARBA" id="ARBA00022679"/>
    </source>
</evidence>
<dbReference type="InterPro" id="IPR017441">
    <property type="entry name" value="Protein_kinase_ATP_BS"/>
</dbReference>
<dbReference type="PROSITE" id="PS50011">
    <property type="entry name" value="PROTEIN_KINASE_DOM"/>
    <property type="match status" value="1"/>
</dbReference>
<evidence type="ECO:0000313" key="15">
    <source>
        <dbReference type="Proteomes" id="UP001162131"/>
    </source>
</evidence>
<dbReference type="PROSITE" id="PS00108">
    <property type="entry name" value="PROTEIN_KINASE_ST"/>
    <property type="match status" value="1"/>
</dbReference>
<evidence type="ECO:0000256" key="1">
    <source>
        <dbReference type="ARBA" id="ARBA00011245"/>
    </source>
</evidence>
<evidence type="ECO:0000256" key="6">
    <source>
        <dbReference type="ARBA" id="ARBA00022840"/>
    </source>
</evidence>
<dbReference type="InterPro" id="IPR030616">
    <property type="entry name" value="Aur-like"/>
</dbReference>
<evidence type="ECO:0000256" key="11">
    <source>
        <dbReference type="RuleBase" id="RU000304"/>
    </source>
</evidence>
<sequence length="462" mass="52515">MKSDLISQKLFGYVLKPESPKDKNQNSSALNTSNKSIRPVTAANVGNHENQWVFNCIRRPRHVSSVIAANPNKLPTNKEINNFLTYIFKERKGDELAQPKPTPAKKGNFIRPRTASCSTMNNIFKASPIIKSPSALVIAPNSSQKESFTTNQTDIEDKKVESPIVSKLAFHRINLDSQVRKTLRIKDANDDGTLEDYFIGSEIGKGAYAVVKLGISKANSKKVAIKVYEKITLLDSNKKKNVQREIRILSKLNHPSIVKLYETIETPRSINLILEYVPGCSLQEYVKRRASRRLEEGEARKIFKQIMEGIAYFHSKNISHRDIKLENVLIDQNQQIKLIDFGFGVYIPETRRVKLFCGTPSYMAPEIVMKKEHLSQPADIWAAGVLLYVLLAGIFPFRAPHHKELYQKIQKGSFSMPENISLEAKHLIHKMLNYDPQQRISAGNALQEPWLQMSNYESKKLK</sequence>
<feature type="binding site" evidence="8">
    <location>
        <begin position="326"/>
        <end position="327"/>
    </location>
    <ligand>
        <name>ATP</name>
        <dbReference type="ChEBI" id="CHEBI:30616"/>
    </ligand>
</feature>
<feature type="cross-link" description="Glycyl lysine isopeptide (Lys-Gly) (interchain with G-Cter in SUMO2)" evidence="9">
    <location>
        <position position="324"/>
    </location>
</feature>
<dbReference type="FunFam" id="3.30.200.20:FF:000042">
    <property type="entry name" value="Aurora kinase A"/>
    <property type="match status" value="1"/>
</dbReference>
<evidence type="ECO:0000256" key="8">
    <source>
        <dbReference type="PIRSR" id="PIRSR630616-2"/>
    </source>
</evidence>
<dbReference type="PROSITE" id="PS00107">
    <property type="entry name" value="PROTEIN_KINASE_ATP"/>
    <property type="match status" value="1"/>
</dbReference>
<feature type="binding site" evidence="8">
    <location>
        <position position="340"/>
    </location>
    <ligand>
        <name>ATP</name>
        <dbReference type="ChEBI" id="CHEBI:30616"/>
    </ligand>
</feature>
<evidence type="ECO:0000259" key="13">
    <source>
        <dbReference type="PROSITE" id="PS50011"/>
    </source>
</evidence>
<feature type="region of interest" description="Disordered" evidence="12">
    <location>
        <begin position="16"/>
        <end position="35"/>
    </location>
</feature>
<dbReference type="Proteomes" id="UP001162131">
    <property type="component" value="Unassembled WGS sequence"/>
</dbReference>
<dbReference type="InterPro" id="IPR011009">
    <property type="entry name" value="Kinase-like_dom_sf"/>
</dbReference>
<dbReference type="SMART" id="SM00220">
    <property type="entry name" value="S_TKc"/>
    <property type="match status" value="1"/>
</dbReference>
<reference evidence="14" key="1">
    <citation type="submission" date="2021-09" db="EMBL/GenBank/DDBJ databases">
        <authorList>
            <consortium name="AG Swart"/>
            <person name="Singh M."/>
            <person name="Singh A."/>
            <person name="Seah K."/>
            <person name="Emmerich C."/>
        </authorList>
    </citation>
    <scope>NUCLEOTIDE SEQUENCE</scope>
    <source>
        <strain evidence="14">ATCC30299</strain>
    </source>
</reference>
<keyword evidence="3" id="KW-0808">Transferase</keyword>
<protein>
    <recommendedName>
        <fullName evidence="13">Protein kinase domain-containing protein</fullName>
    </recommendedName>
</protein>
<feature type="compositionally biased region" description="Polar residues" evidence="12">
    <location>
        <begin position="25"/>
        <end position="35"/>
    </location>
</feature>
<evidence type="ECO:0000256" key="9">
    <source>
        <dbReference type="PIRSR" id="PIRSR630616-3"/>
    </source>
</evidence>
<feature type="binding site" evidence="8 10">
    <location>
        <position position="226"/>
    </location>
    <ligand>
        <name>ATP</name>
        <dbReference type="ChEBI" id="CHEBI:30616"/>
    </ligand>
</feature>